<comment type="caution">
    <text evidence="2">The sequence shown here is derived from an EMBL/GenBank/DDBJ whole genome shotgun (WGS) entry which is preliminary data.</text>
</comment>
<evidence type="ECO:0000313" key="2">
    <source>
        <dbReference type="EMBL" id="KAK0482953.1"/>
    </source>
</evidence>
<feature type="transmembrane region" description="Helical" evidence="1">
    <location>
        <begin position="77"/>
        <end position="94"/>
    </location>
</feature>
<reference evidence="2" key="1">
    <citation type="submission" date="2023-06" db="EMBL/GenBank/DDBJ databases">
        <authorList>
            <consortium name="Lawrence Berkeley National Laboratory"/>
            <person name="Ahrendt S."/>
            <person name="Sahu N."/>
            <person name="Indic B."/>
            <person name="Wong-Bajracharya J."/>
            <person name="Merenyi Z."/>
            <person name="Ke H.-M."/>
            <person name="Monk M."/>
            <person name="Kocsube S."/>
            <person name="Drula E."/>
            <person name="Lipzen A."/>
            <person name="Balint B."/>
            <person name="Henrissat B."/>
            <person name="Andreopoulos B."/>
            <person name="Martin F.M."/>
            <person name="Harder C.B."/>
            <person name="Rigling D."/>
            <person name="Ford K.L."/>
            <person name="Foster G.D."/>
            <person name="Pangilinan J."/>
            <person name="Papanicolaou A."/>
            <person name="Barry K."/>
            <person name="LaButti K."/>
            <person name="Viragh M."/>
            <person name="Koriabine M."/>
            <person name="Yan M."/>
            <person name="Riley R."/>
            <person name="Champramary S."/>
            <person name="Plett K.L."/>
            <person name="Tsai I.J."/>
            <person name="Slot J."/>
            <person name="Sipos G."/>
            <person name="Plett J."/>
            <person name="Nagy L.G."/>
            <person name="Grigoriev I.V."/>
        </authorList>
    </citation>
    <scope>NUCLEOTIDE SEQUENCE</scope>
    <source>
        <strain evidence="2">HWK02</strain>
    </source>
</reference>
<keyword evidence="1" id="KW-0812">Transmembrane</keyword>
<dbReference type="AlphaFoldDB" id="A0AA39UDP7"/>
<gene>
    <name evidence="2" type="ORF">EDD18DRAFT_1112464</name>
</gene>
<name>A0AA39UDP7_9AGAR</name>
<protein>
    <submittedName>
        <fullName evidence="2">Uncharacterized protein</fullName>
    </submittedName>
</protein>
<evidence type="ECO:0000256" key="1">
    <source>
        <dbReference type="SAM" id="Phobius"/>
    </source>
</evidence>
<evidence type="ECO:0000313" key="3">
    <source>
        <dbReference type="Proteomes" id="UP001175228"/>
    </source>
</evidence>
<feature type="transmembrane region" description="Helical" evidence="1">
    <location>
        <begin position="137"/>
        <end position="158"/>
    </location>
</feature>
<feature type="transmembrane region" description="Helical" evidence="1">
    <location>
        <begin position="106"/>
        <end position="131"/>
    </location>
</feature>
<keyword evidence="3" id="KW-1185">Reference proteome</keyword>
<organism evidence="2 3">
    <name type="scientific">Armillaria luteobubalina</name>
    <dbReference type="NCBI Taxonomy" id="153913"/>
    <lineage>
        <taxon>Eukaryota</taxon>
        <taxon>Fungi</taxon>
        <taxon>Dikarya</taxon>
        <taxon>Basidiomycota</taxon>
        <taxon>Agaricomycotina</taxon>
        <taxon>Agaricomycetes</taxon>
        <taxon>Agaricomycetidae</taxon>
        <taxon>Agaricales</taxon>
        <taxon>Marasmiineae</taxon>
        <taxon>Physalacriaceae</taxon>
        <taxon>Armillaria</taxon>
    </lineage>
</organism>
<keyword evidence="1" id="KW-1133">Transmembrane helix</keyword>
<keyword evidence="1" id="KW-0472">Membrane</keyword>
<dbReference type="Proteomes" id="UP001175228">
    <property type="component" value="Unassembled WGS sequence"/>
</dbReference>
<accession>A0AA39UDP7</accession>
<dbReference type="EMBL" id="JAUEPU010000063">
    <property type="protein sequence ID" value="KAK0482953.1"/>
    <property type="molecule type" value="Genomic_DNA"/>
</dbReference>
<proteinExistence type="predicted"/>
<sequence>MVVLTTLTLKSCIWTPNLVDITTTEYVSYTQSIKALTYGMDSALVLAVIWDTSSEIGPSHKCDSTASAGRASIVTEITYIVIFAVPIIGFLSCLRNRHQAPDRVSLTLTSCAAATITATSIVHAIFLILGLEHLSDLTTAIESGVSLMAVNIAATVGVGRRLGLRCNTDFNNSISGNTLPSHRGHTSNGWYRLLPKPLEGLTNSIFESESRPYILTRSPPQHPRPGILAERSPMTGILKYGLTVPARGRRGQPVPPPAAKPVPKLVRFEKPRWPGSDPALHMDVWDEYLIDEDPFQRR</sequence>